<evidence type="ECO:0000256" key="8">
    <source>
        <dbReference type="ARBA" id="ARBA00022777"/>
    </source>
</evidence>
<evidence type="ECO:0000256" key="4">
    <source>
        <dbReference type="ARBA" id="ARBA00012023"/>
    </source>
</evidence>
<dbReference type="InterPro" id="IPR043001">
    <property type="entry name" value="IP5_2-K_N_lobe"/>
</dbReference>
<evidence type="ECO:0000256" key="9">
    <source>
        <dbReference type="ARBA" id="ARBA00022840"/>
    </source>
</evidence>
<keyword evidence="9 10" id="KW-0067">ATP-binding</keyword>
<evidence type="ECO:0000256" key="7">
    <source>
        <dbReference type="ARBA" id="ARBA00022741"/>
    </source>
</evidence>
<dbReference type="PANTHER" id="PTHR14456:SF2">
    <property type="entry name" value="INOSITOL-PENTAKISPHOSPHATE 2-KINASE"/>
    <property type="match status" value="1"/>
</dbReference>
<dbReference type="GO" id="GO:0005524">
    <property type="term" value="F:ATP binding"/>
    <property type="evidence" value="ECO:0007669"/>
    <property type="project" value="UniProtKB-KW"/>
</dbReference>
<proteinExistence type="inferred from homology"/>
<protein>
    <recommendedName>
        <fullName evidence="5 10">Inositol-pentakisphosphate 2-kinase</fullName>
        <ecNumber evidence="4 10">2.7.1.158</ecNumber>
    </recommendedName>
</protein>
<sequence>MNDNASGSIPEVYAAFSDDGGLLAIAGTTTTSNSTTSKSTISKSSLACIALEYFSEGGANVVYSLRPALVEKTIHGLAGARLGTTTESPNLARRLQGKVLRLRKVQEPAQGDAETTPYVPTAEVERYLHEGIEPRLGTDYLVKHDMIKVDPKLIKACNSALATGEEAKVRPKRRKGDRLNENEPHALLLDDMRPEPGVSFMIEFKPKWLSDSPNPQRLKRRRCRTCALRTMRNAEKGKKAGRSPTAGFCPLALTSSGAALEKIIDHFLFANGVQDHPLWKSHGDRVTERLAQDFTSGSTVTLLSRLRELENDLDPHGCLSFEGHQQLQNEGALDDLELAMTLRDCTIFARLTWEPSGPLELRLADLDRKDWRTRLERWCATERALIDGGWYEGAEKNADILRPREICQLWAS</sequence>
<evidence type="ECO:0000256" key="1">
    <source>
        <dbReference type="ARBA" id="ARBA00001774"/>
    </source>
</evidence>
<reference evidence="11" key="1">
    <citation type="journal article" date="2020" name="Stud. Mycol.">
        <title>101 Dothideomycetes genomes: a test case for predicting lifestyles and emergence of pathogens.</title>
        <authorList>
            <person name="Haridas S."/>
            <person name="Albert R."/>
            <person name="Binder M."/>
            <person name="Bloem J."/>
            <person name="Labutti K."/>
            <person name="Salamov A."/>
            <person name="Andreopoulos B."/>
            <person name="Baker S."/>
            <person name="Barry K."/>
            <person name="Bills G."/>
            <person name="Bluhm B."/>
            <person name="Cannon C."/>
            <person name="Castanera R."/>
            <person name="Culley D."/>
            <person name="Daum C."/>
            <person name="Ezra D."/>
            <person name="Gonzalez J."/>
            <person name="Henrissat B."/>
            <person name="Kuo A."/>
            <person name="Liang C."/>
            <person name="Lipzen A."/>
            <person name="Lutzoni F."/>
            <person name="Magnuson J."/>
            <person name="Mondo S."/>
            <person name="Nolan M."/>
            <person name="Ohm R."/>
            <person name="Pangilinan J."/>
            <person name="Park H.-J."/>
            <person name="Ramirez L."/>
            <person name="Alfaro M."/>
            <person name="Sun H."/>
            <person name="Tritt A."/>
            <person name="Yoshinaga Y."/>
            <person name="Zwiers L.-H."/>
            <person name="Turgeon B."/>
            <person name="Goodwin S."/>
            <person name="Spatafora J."/>
            <person name="Crous P."/>
            <person name="Grigoriev I."/>
        </authorList>
    </citation>
    <scope>NUCLEOTIDE SEQUENCE</scope>
    <source>
        <strain evidence="11">CBS 133067</strain>
    </source>
</reference>
<comment type="function">
    <text evidence="10">Phosphorylates Ins(1,3,4,5,6)P5 at position 2 to form Ins(1,2,3,4,5,6)P6 (InsP6 or phytate).</text>
</comment>
<name>A0A9P4ILB7_9PEZI</name>
<keyword evidence="12" id="KW-1185">Reference proteome</keyword>
<dbReference type="GO" id="GO:0032958">
    <property type="term" value="P:inositol phosphate biosynthetic process"/>
    <property type="evidence" value="ECO:0007669"/>
    <property type="project" value="TreeGrafter"/>
</dbReference>
<evidence type="ECO:0000256" key="3">
    <source>
        <dbReference type="ARBA" id="ARBA00008305"/>
    </source>
</evidence>
<dbReference type="Gene3D" id="3.30.200.110">
    <property type="entry name" value="Inositol-pentakisphosphate 2-kinase, N-lobe"/>
    <property type="match status" value="1"/>
</dbReference>
<dbReference type="EMBL" id="ML978121">
    <property type="protein sequence ID" value="KAF2103641.1"/>
    <property type="molecule type" value="Genomic_DNA"/>
</dbReference>
<dbReference type="Proteomes" id="UP000799772">
    <property type="component" value="Unassembled WGS sequence"/>
</dbReference>
<gene>
    <name evidence="11" type="ORF">NA57DRAFT_69855</name>
</gene>
<dbReference type="Pfam" id="PF06090">
    <property type="entry name" value="Ins_P5_2-kin"/>
    <property type="match status" value="1"/>
</dbReference>
<keyword evidence="8 10" id="KW-0418">Kinase</keyword>
<evidence type="ECO:0000313" key="12">
    <source>
        <dbReference type="Proteomes" id="UP000799772"/>
    </source>
</evidence>
<dbReference type="EC" id="2.7.1.158" evidence="4 10"/>
<dbReference type="GO" id="GO:0005634">
    <property type="term" value="C:nucleus"/>
    <property type="evidence" value="ECO:0007669"/>
    <property type="project" value="TreeGrafter"/>
</dbReference>
<comment type="domain">
    <text evidence="10">The EXKPK motif is conserved in inositol-pentakisphosphate 2-kinases of both family 1 and 2.</text>
</comment>
<dbReference type="GO" id="GO:0035299">
    <property type="term" value="F:inositol-1,3,4,5,6-pentakisphosphate 2-kinase activity"/>
    <property type="evidence" value="ECO:0007669"/>
    <property type="project" value="UniProtKB-EC"/>
</dbReference>
<keyword evidence="6 10" id="KW-0808">Transferase</keyword>
<organism evidence="11 12">
    <name type="scientific">Rhizodiscina lignyota</name>
    <dbReference type="NCBI Taxonomy" id="1504668"/>
    <lineage>
        <taxon>Eukaryota</taxon>
        <taxon>Fungi</taxon>
        <taxon>Dikarya</taxon>
        <taxon>Ascomycota</taxon>
        <taxon>Pezizomycotina</taxon>
        <taxon>Dothideomycetes</taxon>
        <taxon>Pleosporomycetidae</taxon>
        <taxon>Aulographales</taxon>
        <taxon>Rhizodiscinaceae</taxon>
        <taxon>Rhizodiscina</taxon>
    </lineage>
</organism>
<comment type="function">
    <text evidence="2">Has kinase activity and phosphorylates inositol-1,3,4,5,6-pentakisphosphate (Ins(1,3,4,5,6)P5) to produce 1,2,3,4,5,6-hexakisphosphate (InsP6), also known as phytate.</text>
</comment>
<evidence type="ECO:0000256" key="10">
    <source>
        <dbReference type="RuleBase" id="RU364126"/>
    </source>
</evidence>
<keyword evidence="7 10" id="KW-0547">Nucleotide-binding</keyword>
<evidence type="ECO:0000256" key="6">
    <source>
        <dbReference type="ARBA" id="ARBA00022679"/>
    </source>
</evidence>
<dbReference type="InterPro" id="IPR009286">
    <property type="entry name" value="Ins_P5_2-kin"/>
</dbReference>
<comment type="similarity">
    <text evidence="3">Belongs to the IPK1 type 1 family.</text>
</comment>
<dbReference type="PANTHER" id="PTHR14456">
    <property type="entry name" value="INOSITOL POLYPHOSPHATE KINASE 1"/>
    <property type="match status" value="1"/>
</dbReference>
<evidence type="ECO:0000256" key="2">
    <source>
        <dbReference type="ARBA" id="ARBA00003979"/>
    </source>
</evidence>
<accession>A0A9P4ILB7</accession>
<dbReference type="AlphaFoldDB" id="A0A9P4ILB7"/>
<dbReference type="OrthoDB" id="272370at2759"/>
<evidence type="ECO:0000313" key="11">
    <source>
        <dbReference type="EMBL" id="KAF2103641.1"/>
    </source>
</evidence>
<comment type="caution">
    <text evidence="11">The sequence shown here is derived from an EMBL/GenBank/DDBJ whole genome shotgun (WGS) entry which is preliminary data.</text>
</comment>
<evidence type="ECO:0000256" key="5">
    <source>
        <dbReference type="ARBA" id="ARBA00014846"/>
    </source>
</evidence>
<comment type="catalytic activity">
    <reaction evidence="1 10">
        <text>1D-myo-inositol 1,3,4,5,6-pentakisphosphate + ATP = 1D-myo-inositol hexakisphosphate + ADP + H(+)</text>
        <dbReference type="Rhea" id="RHEA:20313"/>
        <dbReference type="ChEBI" id="CHEBI:15378"/>
        <dbReference type="ChEBI" id="CHEBI:30616"/>
        <dbReference type="ChEBI" id="CHEBI:57733"/>
        <dbReference type="ChEBI" id="CHEBI:58130"/>
        <dbReference type="ChEBI" id="CHEBI:456216"/>
        <dbReference type="EC" id="2.7.1.158"/>
    </reaction>
</comment>